<gene>
    <name evidence="2" type="ORF">Fot_05513</name>
</gene>
<dbReference type="AlphaFoldDB" id="A0ABD1WQB9"/>
<protein>
    <submittedName>
        <fullName evidence="2">Uncharacterized protein</fullName>
    </submittedName>
</protein>
<name>A0ABD1WQB9_9LAMI</name>
<organism evidence="2 3">
    <name type="scientific">Forsythia ovata</name>
    <dbReference type="NCBI Taxonomy" id="205694"/>
    <lineage>
        <taxon>Eukaryota</taxon>
        <taxon>Viridiplantae</taxon>
        <taxon>Streptophyta</taxon>
        <taxon>Embryophyta</taxon>
        <taxon>Tracheophyta</taxon>
        <taxon>Spermatophyta</taxon>
        <taxon>Magnoliopsida</taxon>
        <taxon>eudicotyledons</taxon>
        <taxon>Gunneridae</taxon>
        <taxon>Pentapetalae</taxon>
        <taxon>asterids</taxon>
        <taxon>lamiids</taxon>
        <taxon>Lamiales</taxon>
        <taxon>Oleaceae</taxon>
        <taxon>Forsythieae</taxon>
        <taxon>Forsythia</taxon>
    </lineage>
</organism>
<feature type="region of interest" description="Disordered" evidence="1">
    <location>
        <begin position="73"/>
        <end position="133"/>
    </location>
</feature>
<comment type="caution">
    <text evidence="2">The sequence shown here is derived from an EMBL/GenBank/DDBJ whole genome shotgun (WGS) entry which is preliminary data.</text>
</comment>
<feature type="compositionally biased region" description="Basic and acidic residues" evidence="1">
    <location>
        <begin position="86"/>
        <end position="107"/>
    </location>
</feature>
<evidence type="ECO:0000313" key="3">
    <source>
        <dbReference type="Proteomes" id="UP001604277"/>
    </source>
</evidence>
<evidence type="ECO:0000256" key="1">
    <source>
        <dbReference type="SAM" id="MobiDB-lite"/>
    </source>
</evidence>
<feature type="compositionally biased region" description="Low complexity" evidence="1">
    <location>
        <begin position="109"/>
        <end position="124"/>
    </location>
</feature>
<dbReference type="Proteomes" id="UP001604277">
    <property type="component" value="Unassembled WGS sequence"/>
</dbReference>
<sequence>MWKELDTGVKGVDNVLYEDDLAELKHPFSLKDISMENVKDVVVREWLSFILVAGLHVTEIQCDSLRLVEHERGKETGVQPHRHHHEAAAKSRDAKTHLMNEGPDPKRISITSNSSPSITFNSSPVISTKKLDP</sequence>
<proteinExistence type="predicted"/>
<reference evidence="3" key="1">
    <citation type="submission" date="2024-07" db="EMBL/GenBank/DDBJ databases">
        <title>Two chromosome-level genome assemblies of Korean endemic species Abeliophyllum distichum and Forsythia ovata (Oleaceae).</title>
        <authorList>
            <person name="Jang H."/>
        </authorList>
    </citation>
    <scope>NUCLEOTIDE SEQUENCE [LARGE SCALE GENOMIC DNA]</scope>
</reference>
<dbReference type="EMBL" id="JBFOLJ010000002">
    <property type="protein sequence ID" value="KAL2551894.1"/>
    <property type="molecule type" value="Genomic_DNA"/>
</dbReference>
<evidence type="ECO:0000313" key="2">
    <source>
        <dbReference type="EMBL" id="KAL2551894.1"/>
    </source>
</evidence>
<keyword evidence="3" id="KW-1185">Reference proteome</keyword>
<accession>A0ABD1WQB9</accession>